<accession>A0ABN9RB44</accession>
<evidence type="ECO:0000313" key="5">
    <source>
        <dbReference type="Proteomes" id="UP001189429"/>
    </source>
</evidence>
<dbReference type="Gene3D" id="3.30.1370.10">
    <property type="entry name" value="K Homology domain, type 1"/>
    <property type="match status" value="1"/>
</dbReference>
<keyword evidence="1" id="KW-0694">RNA-binding</keyword>
<dbReference type="InterPro" id="IPR055256">
    <property type="entry name" value="KH_1_KHDC4/BBP-like"/>
</dbReference>
<dbReference type="EMBL" id="CAUYUJ010006114">
    <property type="protein sequence ID" value="CAK0816169.1"/>
    <property type="molecule type" value="Genomic_DNA"/>
</dbReference>
<feature type="region of interest" description="Disordered" evidence="2">
    <location>
        <begin position="339"/>
        <end position="369"/>
    </location>
</feature>
<proteinExistence type="predicted"/>
<feature type="compositionally biased region" description="Pro residues" evidence="2">
    <location>
        <begin position="438"/>
        <end position="452"/>
    </location>
</feature>
<dbReference type="InterPro" id="IPR031121">
    <property type="entry name" value="RIK/BLOM7"/>
</dbReference>
<dbReference type="PANTHER" id="PTHR15744">
    <property type="entry name" value="BLOM7"/>
    <property type="match status" value="1"/>
</dbReference>
<comment type="caution">
    <text evidence="4">The sequence shown here is derived from an EMBL/GenBank/DDBJ whole genome shotgun (WGS) entry which is preliminary data.</text>
</comment>
<dbReference type="Pfam" id="PF22675">
    <property type="entry name" value="KH-I_KHDC4-BBP"/>
    <property type="match status" value="1"/>
</dbReference>
<evidence type="ECO:0000256" key="1">
    <source>
        <dbReference type="PROSITE-ProRule" id="PRU00117"/>
    </source>
</evidence>
<feature type="compositionally biased region" description="Basic residues" evidence="2">
    <location>
        <begin position="350"/>
        <end position="359"/>
    </location>
</feature>
<dbReference type="Proteomes" id="UP001189429">
    <property type="component" value="Unassembled WGS sequence"/>
</dbReference>
<organism evidence="4 5">
    <name type="scientific">Prorocentrum cordatum</name>
    <dbReference type="NCBI Taxonomy" id="2364126"/>
    <lineage>
        <taxon>Eukaryota</taxon>
        <taxon>Sar</taxon>
        <taxon>Alveolata</taxon>
        <taxon>Dinophyceae</taxon>
        <taxon>Prorocentrales</taxon>
        <taxon>Prorocentraceae</taxon>
        <taxon>Prorocentrum</taxon>
    </lineage>
</organism>
<evidence type="ECO:0000259" key="3">
    <source>
        <dbReference type="Pfam" id="PF22675"/>
    </source>
</evidence>
<gene>
    <name evidence="4" type="ORF">PCOR1329_LOCUS19214</name>
</gene>
<feature type="domain" description="KHDC4/BBP-like KH-domain type I" evidence="3">
    <location>
        <begin position="188"/>
        <end position="259"/>
    </location>
</feature>
<dbReference type="PROSITE" id="PS50084">
    <property type="entry name" value="KH_TYPE_1"/>
    <property type="match status" value="1"/>
</dbReference>
<dbReference type="SUPFAM" id="SSF54791">
    <property type="entry name" value="Eukaryotic type KH-domain (KH-domain type I)"/>
    <property type="match status" value="1"/>
</dbReference>
<name>A0ABN9RB44_9DINO</name>
<evidence type="ECO:0000256" key="2">
    <source>
        <dbReference type="SAM" id="MobiDB-lite"/>
    </source>
</evidence>
<protein>
    <recommendedName>
        <fullName evidence="3">KHDC4/BBP-like KH-domain type I domain-containing protein</fullName>
    </recommendedName>
</protein>
<feature type="compositionally biased region" description="Low complexity" evidence="2">
    <location>
        <begin position="455"/>
        <end position="464"/>
    </location>
</feature>
<dbReference type="InterPro" id="IPR036612">
    <property type="entry name" value="KH_dom_type_1_sf"/>
</dbReference>
<dbReference type="PANTHER" id="PTHR15744:SF0">
    <property type="entry name" value="KH HOMOLOGY DOMAIN-CONTAINING PROTEIN 4"/>
    <property type="match status" value="1"/>
</dbReference>
<reference evidence="4" key="1">
    <citation type="submission" date="2023-10" db="EMBL/GenBank/DDBJ databases">
        <authorList>
            <person name="Chen Y."/>
            <person name="Shah S."/>
            <person name="Dougan E. K."/>
            <person name="Thang M."/>
            <person name="Chan C."/>
        </authorList>
    </citation>
    <scope>NUCLEOTIDE SEQUENCE [LARGE SCALE GENOMIC DNA]</scope>
</reference>
<feature type="compositionally biased region" description="Low complexity" evidence="2">
    <location>
        <begin position="102"/>
        <end position="117"/>
    </location>
</feature>
<keyword evidence="5" id="KW-1185">Reference proteome</keyword>
<feature type="compositionally biased region" description="Basic and acidic residues" evidence="2">
    <location>
        <begin position="421"/>
        <end position="435"/>
    </location>
</feature>
<sequence length="516" mass="54060">MKAEGSHCDDGGGAPDCAWEQWQQPWLSGGHWGGAGYGVDAPPLLPGGWGGGASPAAAAVAAAAWQNWMHGACQWGPPAFADRGYAAAAWDPTRPPYPWDFSPAATPTPGAASSSSPLQVAWPPDPRWAPQDAQTVGRPPAAHTSADPEAVPGGSDDLKEADTLDARHRPWRRPTARLWCYIFLHKRHPEFDIVPMLIGRGGRNMREINTATNAKIRVRGKGSGHLEADGRGEAPVPLMVAVTANHADAEGFKQAIQMTLARLREVSDKYRLFCQNKGLPPPSSQETVFSIGEVSKEAKAMLAGMPIDGEPMLGDRCAGESEPGGEVAGVEADAAPREAYAEADEAPQRGGRRALRRRQRGEQRAHGGVVESGALAASGVAHDCHGVAPFDLTAALEAAANDPWAGWKPQGLGGPPASEDAPGRAGDELAAERRGPHPGMPPHAPPPPPPTLEPAGAVGAAAQANSDDNHNLEDLIASEVSAFLNNSGADSDSSDLFFRIAVIHSGIPPEYVGERS</sequence>
<evidence type="ECO:0000313" key="4">
    <source>
        <dbReference type="EMBL" id="CAK0816169.1"/>
    </source>
</evidence>
<feature type="region of interest" description="Disordered" evidence="2">
    <location>
        <begin position="99"/>
        <end position="160"/>
    </location>
</feature>
<feature type="region of interest" description="Disordered" evidence="2">
    <location>
        <begin position="405"/>
        <end position="469"/>
    </location>
</feature>